<evidence type="ECO:0000313" key="2">
    <source>
        <dbReference type="Proteomes" id="UP000008776"/>
    </source>
</evidence>
<reference evidence="1 2" key="1">
    <citation type="journal article" date="2004" name="J. Virol.">
        <title>Sequence and organization of the Neodiprion lecontei nucleopolyhedrovirus genome.</title>
        <authorList>
            <person name="Lauzon H.A.M."/>
            <person name="Lucarotti C.J."/>
            <person name="Krell P.J."/>
            <person name="Feng Q."/>
            <person name="Retnakaran A."/>
            <person name="Arif B.M."/>
        </authorList>
    </citation>
    <scope>NUCLEOTIDE SEQUENCE [LARGE SCALE GENOMIC DNA]</scope>
    <source>
        <strain evidence="2">Canada</strain>
    </source>
</reference>
<dbReference type="Proteomes" id="UP000008776">
    <property type="component" value="Segment"/>
</dbReference>
<protein>
    <submittedName>
        <fullName evidence="1">Uncharacterized protein</fullName>
    </submittedName>
</protein>
<dbReference type="RefSeq" id="YP_025202.1">
    <property type="nucleotide sequence ID" value="NC_005906.1"/>
</dbReference>
<accession>Q6JPG6</accession>
<proteinExistence type="predicted"/>
<dbReference type="GeneID" id="2943417"/>
<dbReference type="KEGG" id="vg:2943417"/>
<sequence>MKHLVDVRDVPNKLCRFFSNKSKLRNLPETLKNFKYKVHDGVFSQEIYIVYV</sequence>
<evidence type="ECO:0000313" key="1">
    <source>
        <dbReference type="EMBL" id="AAQ99133.1"/>
    </source>
</evidence>
<dbReference type="EMBL" id="AY349019">
    <property type="protein sequence ID" value="AAQ99133.1"/>
    <property type="molecule type" value="Genomic_DNA"/>
</dbReference>
<organism evidence="1 2">
    <name type="scientific">Neodiprion lecontei nucleopolyhedrovirus (strain Canada)</name>
    <name type="common">NeleNPV</name>
    <dbReference type="NCBI Taxonomy" id="654906"/>
    <lineage>
        <taxon>Viruses</taxon>
        <taxon>Viruses incertae sedis</taxon>
        <taxon>Naldaviricetes</taxon>
        <taxon>Lefavirales</taxon>
        <taxon>Baculoviridae</taxon>
        <taxon>Gammabaculovirus</taxon>
        <taxon>Gammabaculovirus nelecontei</taxon>
    </lineage>
</organism>
<name>Q6JPG6_NPVNC</name>
<organismHost>
    <name type="scientific">Neodiprion lecontei</name>
    <name type="common">Redheaded pine sawfly</name>
    <dbReference type="NCBI Taxonomy" id="441921"/>
</organismHost>
<keyword evidence="2" id="KW-1185">Reference proteome</keyword>